<dbReference type="EMBL" id="MU267591">
    <property type="protein sequence ID" value="KAH7916424.1"/>
    <property type="molecule type" value="Genomic_DNA"/>
</dbReference>
<keyword evidence="2" id="KW-1185">Reference proteome</keyword>
<accession>A0ACB8AT61</accession>
<evidence type="ECO:0000313" key="1">
    <source>
        <dbReference type="EMBL" id="KAH7916424.1"/>
    </source>
</evidence>
<protein>
    <submittedName>
        <fullName evidence="1">Nucleotide-diphospho-sugar transferase</fullName>
    </submittedName>
</protein>
<dbReference type="Proteomes" id="UP000790377">
    <property type="component" value="Unassembled WGS sequence"/>
</dbReference>
<comment type="caution">
    <text evidence="1">The sequence shown here is derived from an EMBL/GenBank/DDBJ whole genome shotgun (WGS) entry which is preliminary data.</text>
</comment>
<gene>
    <name evidence="1" type="ORF">BJ138DRAFT_469031</name>
</gene>
<proteinExistence type="predicted"/>
<keyword evidence="1" id="KW-0808">Transferase</keyword>
<reference evidence="1" key="1">
    <citation type="journal article" date="2021" name="New Phytol.">
        <title>Evolutionary innovations through gain and loss of genes in the ectomycorrhizal Boletales.</title>
        <authorList>
            <person name="Wu G."/>
            <person name="Miyauchi S."/>
            <person name="Morin E."/>
            <person name="Kuo A."/>
            <person name="Drula E."/>
            <person name="Varga T."/>
            <person name="Kohler A."/>
            <person name="Feng B."/>
            <person name="Cao Y."/>
            <person name="Lipzen A."/>
            <person name="Daum C."/>
            <person name="Hundley H."/>
            <person name="Pangilinan J."/>
            <person name="Johnson J."/>
            <person name="Barry K."/>
            <person name="LaButti K."/>
            <person name="Ng V."/>
            <person name="Ahrendt S."/>
            <person name="Min B."/>
            <person name="Choi I.G."/>
            <person name="Park H."/>
            <person name="Plett J.M."/>
            <person name="Magnuson J."/>
            <person name="Spatafora J.W."/>
            <person name="Nagy L.G."/>
            <person name="Henrissat B."/>
            <person name="Grigoriev I.V."/>
            <person name="Yang Z.L."/>
            <person name="Xu J."/>
            <person name="Martin F.M."/>
        </authorList>
    </citation>
    <scope>NUCLEOTIDE SEQUENCE</scope>
    <source>
        <strain evidence="1">ATCC 28755</strain>
    </source>
</reference>
<sequence length="369" mass="41185">MSANYAFVTLLTSDSYLPGALTLASALKDVDNAQNSDLQIKYDIVCLVTPATLDQSSIKFLRRTFDVVIGVETIYQRDDKGLNLLGRPDLKTVLTKLHIFRLTQYSKIIFLDADVLPIRPLSHLFSLDHEFSAVPDVGWPDIFNSGVMVLSPGEDKFSDLQNLLKAQGSWDGGDQGILNEWRGDNWNKLSFIYNTTPTAAYTYAPAYERFGSKISAIHFIGPNKPWHSIPFRAPGSSSAIDATNSNQQRVYSYESLVDRWYGVYDAHYRSHAVSPDTEFDVHKYPSVWNKESAETAKIPPSPTRSSGGVFGLDELRRLAIQGMTALKPRQESQIIGEYPKSHLSASEGRFEMMRPVPNALPLEESAQGN</sequence>
<name>A0ACB8AT61_9AGAM</name>
<evidence type="ECO:0000313" key="2">
    <source>
        <dbReference type="Proteomes" id="UP000790377"/>
    </source>
</evidence>
<organism evidence="1 2">
    <name type="scientific">Hygrophoropsis aurantiaca</name>
    <dbReference type="NCBI Taxonomy" id="72124"/>
    <lineage>
        <taxon>Eukaryota</taxon>
        <taxon>Fungi</taxon>
        <taxon>Dikarya</taxon>
        <taxon>Basidiomycota</taxon>
        <taxon>Agaricomycotina</taxon>
        <taxon>Agaricomycetes</taxon>
        <taxon>Agaricomycetidae</taxon>
        <taxon>Boletales</taxon>
        <taxon>Coniophorineae</taxon>
        <taxon>Hygrophoropsidaceae</taxon>
        <taxon>Hygrophoropsis</taxon>
    </lineage>
</organism>